<dbReference type="EMBL" id="ATHJ01000094">
    <property type="protein sequence ID" value="EPR38985.1"/>
    <property type="molecule type" value="Genomic_DNA"/>
</dbReference>
<sequence>MTSTPQHCPGFEQFKNLQSFSCKCPECGETKEIFSDEFDRPHTCDKCGKTIDFTQCTLDGSAKSDTPR</sequence>
<evidence type="ECO:0000313" key="1">
    <source>
        <dbReference type="EMBL" id="EPR38985.1"/>
    </source>
</evidence>
<evidence type="ECO:0000313" key="2">
    <source>
        <dbReference type="Proteomes" id="UP000014977"/>
    </source>
</evidence>
<accession>S7TQP3</accession>
<dbReference type="AlphaFoldDB" id="S7TQP3"/>
<dbReference type="STRING" id="897.B2D07_05490"/>
<dbReference type="OrthoDB" id="9799326at2"/>
<dbReference type="Proteomes" id="UP000014977">
    <property type="component" value="Unassembled WGS sequence"/>
</dbReference>
<dbReference type="eggNOG" id="ENOG5032Y3C">
    <property type="taxonomic scope" value="Bacteria"/>
</dbReference>
<proteinExistence type="predicted"/>
<name>S7TQP3_DESML</name>
<comment type="caution">
    <text evidence="1">The sequence shown here is derived from an EMBL/GenBank/DDBJ whole genome shotgun (WGS) entry which is preliminary data.</text>
</comment>
<reference evidence="1 2" key="1">
    <citation type="journal article" date="2013" name="Genome Announc.">
        <title>Draft genome sequences for three mercury-methylating, sulfate-reducing bacteria.</title>
        <authorList>
            <person name="Brown S.D."/>
            <person name="Hurt R.A.Jr."/>
            <person name="Gilmour C.C."/>
            <person name="Elias D.A."/>
        </authorList>
    </citation>
    <scope>NUCLEOTIDE SEQUENCE [LARGE SCALE GENOMIC DNA]</scope>
    <source>
        <strain evidence="1 2">DSM 2059</strain>
    </source>
</reference>
<gene>
    <name evidence="1" type="ORF">dsmv_0395</name>
</gene>
<organism evidence="1 2">
    <name type="scientific">Desulfococcus multivorans DSM 2059</name>
    <dbReference type="NCBI Taxonomy" id="1121405"/>
    <lineage>
        <taxon>Bacteria</taxon>
        <taxon>Pseudomonadati</taxon>
        <taxon>Thermodesulfobacteriota</taxon>
        <taxon>Desulfobacteria</taxon>
        <taxon>Desulfobacterales</taxon>
        <taxon>Desulfococcaceae</taxon>
        <taxon>Desulfococcus</taxon>
    </lineage>
</organism>
<keyword evidence="2" id="KW-1185">Reference proteome</keyword>
<dbReference type="RefSeq" id="WP_020877057.1">
    <property type="nucleotide sequence ID" value="NZ_ATHJ01000094.1"/>
</dbReference>
<protein>
    <submittedName>
        <fullName evidence="1">Uncharacterized protein</fullName>
    </submittedName>
</protein>